<dbReference type="RefSeq" id="XP_002479952.1">
    <property type="nucleotide sequence ID" value="XM_002479907.1"/>
</dbReference>
<protein>
    <submittedName>
        <fullName evidence="2">Uncharacterized protein</fullName>
    </submittedName>
</protein>
<evidence type="ECO:0000256" key="1">
    <source>
        <dbReference type="SAM" id="MobiDB-lite"/>
    </source>
</evidence>
<evidence type="ECO:0000313" key="2">
    <source>
        <dbReference type="EMBL" id="EED19518.1"/>
    </source>
</evidence>
<dbReference type="HOGENOM" id="CLU_937425_0_0_1"/>
<dbReference type="InParanoid" id="B8M6Q6"/>
<accession>B8M6Q6</accession>
<name>B8M6Q6_TALSN</name>
<sequence>MAETRSKKKLAEAQDSRGNTKRAQKGDCHILADKLASTRKRMLVYGGVTGTWRWLRNVLENKISPISMRFNVLTMIRTILQVSFLLSHRPHGISPAHSAGLIDMSNDTPPTIDNFLFNDPSGRIATFLPGLNFPAPPVHTLGRLKISPTTTAPEASSELVEGFGPLPPAVRWIPDSKRQGQIVWSQLWNSKNFNQQPPMEPLAPWGNPGAIAYPNVDEFPLFPTLNTTFYGPSMQIIENMRSRGSRGIQVDRASIITVFSTKDKTDGFSALFTGDAHDTEINRDIRGNRPFLSIFPS</sequence>
<dbReference type="eggNOG" id="ENOG502T4RK">
    <property type="taxonomic scope" value="Eukaryota"/>
</dbReference>
<dbReference type="GeneID" id="8108325"/>
<dbReference type="OrthoDB" id="4540871at2759"/>
<dbReference type="VEuPathDB" id="FungiDB:TSTA_028090"/>
<dbReference type="EMBL" id="EQ962654">
    <property type="protein sequence ID" value="EED19518.1"/>
    <property type="molecule type" value="Genomic_DNA"/>
</dbReference>
<organism evidence="2 3">
    <name type="scientific">Talaromyces stipitatus (strain ATCC 10500 / CBS 375.48 / QM 6759 / NRRL 1006)</name>
    <name type="common">Penicillium stipitatum</name>
    <dbReference type="NCBI Taxonomy" id="441959"/>
    <lineage>
        <taxon>Eukaryota</taxon>
        <taxon>Fungi</taxon>
        <taxon>Dikarya</taxon>
        <taxon>Ascomycota</taxon>
        <taxon>Pezizomycotina</taxon>
        <taxon>Eurotiomycetes</taxon>
        <taxon>Eurotiomycetidae</taxon>
        <taxon>Eurotiales</taxon>
        <taxon>Trichocomaceae</taxon>
        <taxon>Talaromyces</taxon>
        <taxon>Talaromyces sect. Talaromyces</taxon>
    </lineage>
</organism>
<gene>
    <name evidence="2" type="ORF">TSTA_028090</name>
</gene>
<dbReference type="Proteomes" id="UP000001745">
    <property type="component" value="Unassembled WGS sequence"/>
</dbReference>
<evidence type="ECO:0000313" key="3">
    <source>
        <dbReference type="Proteomes" id="UP000001745"/>
    </source>
</evidence>
<proteinExistence type="predicted"/>
<dbReference type="AlphaFoldDB" id="B8M6Q6"/>
<keyword evidence="3" id="KW-1185">Reference proteome</keyword>
<feature type="region of interest" description="Disordered" evidence="1">
    <location>
        <begin position="1"/>
        <end position="24"/>
    </location>
</feature>
<reference evidence="3" key="1">
    <citation type="journal article" date="2015" name="Genome Announc.">
        <title>Genome sequence of the AIDS-associated pathogen Penicillium marneffei (ATCC18224) and its near taxonomic relative Talaromyces stipitatus (ATCC10500).</title>
        <authorList>
            <person name="Nierman W.C."/>
            <person name="Fedorova-Abrams N.D."/>
            <person name="Andrianopoulos A."/>
        </authorList>
    </citation>
    <scope>NUCLEOTIDE SEQUENCE [LARGE SCALE GENOMIC DNA]</scope>
    <source>
        <strain evidence="3">ATCC 10500 / CBS 375.48 / QM 6759 / NRRL 1006</strain>
    </source>
</reference>